<proteinExistence type="inferred from homology"/>
<dbReference type="PROSITE" id="PS00850">
    <property type="entry name" value="GLY_RADICAL_1"/>
    <property type="match status" value="1"/>
</dbReference>
<evidence type="ECO:0000256" key="5">
    <source>
        <dbReference type="ARBA" id="ARBA00013897"/>
    </source>
</evidence>
<keyword evidence="10 17" id="KW-0119">Carbohydrate metabolism</keyword>
<dbReference type="Pfam" id="PF02901">
    <property type="entry name" value="PFL-like"/>
    <property type="match status" value="1"/>
</dbReference>
<evidence type="ECO:0000256" key="7">
    <source>
        <dbReference type="ARBA" id="ARBA00022526"/>
    </source>
</evidence>
<evidence type="ECO:0000256" key="12">
    <source>
        <dbReference type="ARBA" id="ARBA00031063"/>
    </source>
</evidence>
<dbReference type="InterPro" id="IPR005949">
    <property type="entry name" value="Form_AcTrfase"/>
</dbReference>
<dbReference type="Gene3D" id="3.20.70.20">
    <property type="match status" value="1"/>
</dbReference>
<dbReference type="RefSeq" id="WP_168981679.1">
    <property type="nucleotide sequence ID" value="NZ_JABAGD010000012.1"/>
</dbReference>
<dbReference type="UniPathway" id="UPA00920">
    <property type="reaction ID" value="UER00891"/>
</dbReference>
<dbReference type="PIRSF" id="PIRSF000379">
    <property type="entry name" value="For_Ac_trans_1"/>
    <property type="match status" value="1"/>
</dbReference>
<comment type="subcellular location">
    <subcellularLocation>
        <location evidence="1 17">Cytoplasm</location>
    </subcellularLocation>
</comment>
<dbReference type="InterPro" id="IPR001150">
    <property type="entry name" value="Gly_radical"/>
</dbReference>
<gene>
    <name evidence="20" type="primary">pflB</name>
    <name evidence="20" type="ORF">HF849_08285</name>
</gene>
<evidence type="ECO:0000256" key="13">
    <source>
        <dbReference type="ARBA" id="ARBA00049029"/>
    </source>
</evidence>
<evidence type="ECO:0000256" key="8">
    <source>
        <dbReference type="ARBA" id="ARBA00022679"/>
    </source>
</evidence>
<dbReference type="GO" id="GO:0006006">
    <property type="term" value="P:glucose metabolic process"/>
    <property type="evidence" value="ECO:0007669"/>
    <property type="project" value="UniProtKB-UniRule"/>
</dbReference>
<evidence type="ECO:0000256" key="4">
    <source>
        <dbReference type="ARBA" id="ARBA00013214"/>
    </source>
</evidence>
<feature type="domain" description="PFL" evidence="19">
    <location>
        <begin position="1"/>
        <end position="612"/>
    </location>
</feature>
<feature type="modified residue" description="Glycine radical" evidence="15 16">
    <location>
        <position position="718"/>
    </location>
</feature>
<protein>
    <recommendedName>
        <fullName evidence="5 17">Formate acetyltransferase</fullName>
        <ecNumber evidence="4 17">2.3.1.54</ecNumber>
    </recommendedName>
    <alternativeName>
        <fullName evidence="12 17">Pyruvate formate-lyase</fullName>
    </alternativeName>
</protein>
<dbReference type="PROSITE" id="PS51149">
    <property type="entry name" value="GLY_RADICAL_2"/>
    <property type="match status" value="1"/>
</dbReference>
<dbReference type="InterPro" id="IPR050244">
    <property type="entry name" value="Auton_GlycylRad_Cofactor"/>
</dbReference>
<dbReference type="EMBL" id="JABAGD010000012">
    <property type="protein sequence ID" value="NMF04750.1"/>
    <property type="molecule type" value="Genomic_DNA"/>
</dbReference>
<keyword evidence="8 17" id="KW-0808">Transferase</keyword>
<dbReference type="NCBIfam" id="TIGR01255">
    <property type="entry name" value="pyr_form_ly_1"/>
    <property type="match status" value="1"/>
</dbReference>
<evidence type="ECO:0000259" key="18">
    <source>
        <dbReference type="PROSITE" id="PS51149"/>
    </source>
</evidence>
<comment type="pathway">
    <text evidence="2 17">Fermentation; pyruvate fermentation; formate from pyruvate: step 1/1.</text>
</comment>
<keyword evidence="7 17" id="KW-0313">Glucose metabolism</keyword>
<evidence type="ECO:0000256" key="16">
    <source>
        <dbReference type="PROSITE-ProRule" id="PRU00493"/>
    </source>
</evidence>
<dbReference type="InterPro" id="IPR019777">
    <property type="entry name" value="Form_AcTrfase_GR_CS"/>
</dbReference>
<evidence type="ECO:0000256" key="14">
    <source>
        <dbReference type="PIRSR" id="PIRSR000379-1"/>
    </source>
</evidence>
<evidence type="ECO:0000256" key="1">
    <source>
        <dbReference type="ARBA" id="ARBA00004496"/>
    </source>
</evidence>
<evidence type="ECO:0000256" key="11">
    <source>
        <dbReference type="ARBA" id="ARBA00023315"/>
    </source>
</evidence>
<dbReference type="PANTHER" id="PTHR30191">
    <property type="entry name" value="FORMATE ACETYLTRANSFERASE"/>
    <property type="match status" value="1"/>
</dbReference>
<comment type="similarity">
    <text evidence="3 17">Belongs to the glycyl radical enzyme (GRE) family. PFL subfamily.</text>
</comment>
<feature type="domain" description="Glycine radical" evidence="18">
    <location>
        <begin position="619"/>
        <end position="743"/>
    </location>
</feature>
<reference evidence="20 21" key="1">
    <citation type="submission" date="2020-04" db="EMBL/GenBank/DDBJ databases">
        <authorList>
            <person name="Hitch T.C.A."/>
            <person name="Wylensek D."/>
            <person name="Clavel T."/>
        </authorList>
    </citation>
    <scope>NUCLEOTIDE SEQUENCE [LARGE SCALE GENOMIC DNA]</scope>
    <source>
        <strain evidence="20 21">WB01_NA02</strain>
    </source>
</reference>
<evidence type="ECO:0000256" key="6">
    <source>
        <dbReference type="ARBA" id="ARBA00022490"/>
    </source>
</evidence>
<evidence type="ECO:0000259" key="19">
    <source>
        <dbReference type="PROSITE" id="PS51554"/>
    </source>
</evidence>
<keyword evidence="9 15" id="KW-0556">Organic radical</keyword>
<evidence type="ECO:0000256" key="15">
    <source>
        <dbReference type="PIRSR" id="PIRSR000379-2"/>
    </source>
</evidence>
<dbReference type="AlphaFoldDB" id="A0A7X9SMU0"/>
<feature type="active site" description="S-acetylcysteine intermediate" evidence="14">
    <location>
        <position position="405"/>
    </location>
</feature>
<dbReference type="EC" id="2.3.1.54" evidence="4 17"/>
<sequence length="743" mass="83214">MFKQWEGFKNGTWQEGVDVRNFIQKNYKLYEGDGSFLEEKTERTSKVWDKAYALIVEEVKKGIIDVATDRVSGIDNYDPGYIDRDNEVIVGLQTDAPLKRIVNPFGGMRMVQSSLKEYGYELDPEINKHFSKYRKTHNEGVFDAYTKEIRAARSAGLLTGLPDAYGRGRIIGDYRRVALYGIDYLIEEKKRDLDNLNGDMLDELVRKREEVSMQIRALGEVKSMAGKYGIDISKPASNAREAAQHLYFGYLAGIKENNGAATSFGRTSTFLDIYIERDLEAGLITEKEAQEIVDQLIIKLRLVRHLRTPEYNELFGGDPTWVTESIGGVGINGKALVTKNSFRYLHTLINLGTSAEPNLTVLWSDKLPENFKKYCAEISIKTDSIQYENDEVMRPVYGDDYAIACCVSAMKVGKQMQFFGARANIAKSLLYAINGGVDELKGIKVVSGIEKLTDEEILDFDKVKANYFKVLEYVAKVYVDTMNIIHFMHDKYAYEASQMALHDTAVERLMAFGIAGLSVAIDSLSAIKYAKVKPIRNEEGIAVDFEVEGDFPKYGNDDDRADDLGVELVTKFSGELKKHPLYRNAKHTLSALTITSNVMYGKKTGTTPDGRKKGEPLAPGANPMHGRDINGALASLNSVAKIPYNEICQDGVSNTFSIVPDALGKNEDQKINNLVAILDGYFTQGAHHLNVNVLNRQTLIDAMENPDKYPTLTIRVSGYAVNFSRLSKEQQLEVISRTFHDSI</sequence>
<dbReference type="CDD" id="cd01678">
    <property type="entry name" value="PFL1"/>
    <property type="match status" value="1"/>
</dbReference>
<feature type="active site" description="Cysteine radical intermediate" evidence="14">
    <location>
        <position position="406"/>
    </location>
</feature>
<evidence type="ECO:0000256" key="2">
    <source>
        <dbReference type="ARBA" id="ARBA00004809"/>
    </source>
</evidence>
<dbReference type="PROSITE" id="PS51554">
    <property type="entry name" value="PFL"/>
    <property type="match status" value="1"/>
</dbReference>
<dbReference type="GO" id="GO:0008861">
    <property type="term" value="F:formate C-acetyltransferase activity"/>
    <property type="evidence" value="ECO:0007669"/>
    <property type="project" value="UniProtKB-UniRule"/>
</dbReference>
<evidence type="ECO:0000313" key="20">
    <source>
        <dbReference type="EMBL" id="NMF04750.1"/>
    </source>
</evidence>
<dbReference type="PANTHER" id="PTHR30191:SF0">
    <property type="entry name" value="FORMATE ACETYLTRANSFERASE 1"/>
    <property type="match status" value="1"/>
</dbReference>
<dbReference type="Pfam" id="PF01228">
    <property type="entry name" value="Gly_radical"/>
    <property type="match status" value="1"/>
</dbReference>
<evidence type="ECO:0000256" key="10">
    <source>
        <dbReference type="ARBA" id="ARBA00023277"/>
    </source>
</evidence>
<evidence type="ECO:0000256" key="3">
    <source>
        <dbReference type="ARBA" id="ARBA00008375"/>
    </source>
</evidence>
<keyword evidence="11 17" id="KW-0012">Acyltransferase</keyword>
<comment type="catalytic activity">
    <reaction evidence="13 17">
        <text>formate + acetyl-CoA = pyruvate + CoA</text>
        <dbReference type="Rhea" id="RHEA:11844"/>
        <dbReference type="ChEBI" id="CHEBI:15361"/>
        <dbReference type="ChEBI" id="CHEBI:15740"/>
        <dbReference type="ChEBI" id="CHEBI:57287"/>
        <dbReference type="ChEBI" id="CHEBI:57288"/>
        <dbReference type="EC" id="2.3.1.54"/>
    </reaction>
</comment>
<dbReference type="SUPFAM" id="SSF51998">
    <property type="entry name" value="PFL-like glycyl radical enzymes"/>
    <property type="match status" value="1"/>
</dbReference>
<organism evidence="20 21">
    <name type="scientific">Clostridium beijerinckii</name>
    <name type="common">Clostridium MP</name>
    <dbReference type="NCBI Taxonomy" id="1520"/>
    <lineage>
        <taxon>Bacteria</taxon>
        <taxon>Bacillati</taxon>
        <taxon>Bacillota</taxon>
        <taxon>Clostridia</taxon>
        <taxon>Eubacteriales</taxon>
        <taxon>Clostridiaceae</taxon>
        <taxon>Clostridium</taxon>
    </lineage>
</organism>
<dbReference type="GO" id="GO:0005829">
    <property type="term" value="C:cytosol"/>
    <property type="evidence" value="ECO:0007669"/>
    <property type="project" value="TreeGrafter"/>
</dbReference>
<comment type="caution">
    <text evidence="20">The sequence shown here is derived from an EMBL/GenBank/DDBJ whole genome shotgun (WGS) entry which is preliminary data.</text>
</comment>
<accession>A0A7X9SMU0</accession>
<evidence type="ECO:0000256" key="9">
    <source>
        <dbReference type="ARBA" id="ARBA00022818"/>
    </source>
</evidence>
<name>A0A7X9SMU0_CLOBE</name>
<dbReference type="Proteomes" id="UP000587880">
    <property type="component" value="Unassembled WGS sequence"/>
</dbReference>
<keyword evidence="6 17" id="KW-0963">Cytoplasm</keyword>
<evidence type="ECO:0000256" key="17">
    <source>
        <dbReference type="RuleBase" id="RU368075"/>
    </source>
</evidence>
<comment type="subunit">
    <text evidence="17">Homodimer.</text>
</comment>
<dbReference type="InterPro" id="IPR004184">
    <property type="entry name" value="PFL_dom"/>
</dbReference>
<evidence type="ECO:0000313" key="21">
    <source>
        <dbReference type="Proteomes" id="UP000587880"/>
    </source>
</evidence>